<sequence>MLSKVSSVQGRGGSHRCHCLMTAIGCKQVQESAQLAALPHTEPLAAALGQLFPCRWNLPVAPRHAGLTDCAGVAAVGRAHHSAASIATVPAKASRPKLL</sequence>
<organism evidence="1 2">
    <name type="scientific">Synaphobranchus kaupii</name>
    <name type="common">Kaup's arrowtooth eel</name>
    <dbReference type="NCBI Taxonomy" id="118154"/>
    <lineage>
        <taxon>Eukaryota</taxon>
        <taxon>Metazoa</taxon>
        <taxon>Chordata</taxon>
        <taxon>Craniata</taxon>
        <taxon>Vertebrata</taxon>
        <taxon>Euteleostomi</taxon>
        <taxon>Actinopterygii</taxon>
        <taxon>Neopterygii</taxon>
        <taxon>Teleostei</taxon>
        <taxon>Anguilliformes</taxon>
        <taxon>Synaphobranchidae</taxon>
        <taxon>Synaphobranchus</taxon>
    </lineage>
</organism>
<reference evidence="1" key="1">
    <citation type="journal article" date="2023" name="Science">
        <title>Genome structures resolve the early diversification of teleost fishes.</title>
        <authorList>
            <person name="Parey E."/>
            <person name="Louis A."/>
            <person name="Montfort J."/>
            <person name="Bouchez O."/>
            <person name="Roques C."/>
            <person name="Iampietro C."/>
            <person name="Lluch J."/>
            <person name="Castinel A."/>
            <person name="Donnadieu C."/>
            <person name="Desvignes T."/>
            <person name="Floi Bucao C."/>
            <person name="Jouanno E."/>
            <person name="Wen M."/>
            <person name="Mejri S."/>
            <person name="Dirks R."/>
            <person name="Jansen H."/>
            <person name="Henkel C."/>
            <person name="Chen W.J."/>
            <person name="Zahm M."/>
            <person name="Cabau C."/>
            <person name="Klopp C."/>
            <person name="Thompson A.W."/>
            <person name="Robinson-Rechavi M."/>
            <person name="Braasch I."/>
            <person name="Lecointre G."/>
            <person name="Bobe J."/>
            <person name="Postlethwait J.H."/>
            <person name="Berthelot C."/>
            <person name="Roest Crollius H."/>
            <person name="Guiguen Y."/>
        </authorList>
    </citation>
    <scope>NUCLEOTIDE SEQUENCE</scope>
    <source>
        <strain evidence="1">WJC10195</strain>
    </source>
</reference>
<keyword evidence="2" id="KW-1185">Reference proteome</keyword>
<proteinExistence type="predicted"/>
<name>A0A9Q1EYE5_SYNKA</name>
<gene>
    <name evidence="1" type="ORF">SKAU_G00261060</name>
</gene>
<dbReference type="EMBL" id="JAINUF010000010">
    <property type="protein sequence ID" value="KAJ8347517.1"/>
    <property type="molecule type" value="Genomic_DNA"/>
</dbReference>
<evidence type="ECO:0000313" key="1">
    <source>
        <dbReference type="EMBL" id="KAJ8347517.1"/>
    </source>
</evidence>
<accession>A0A9Q1EYE5</accession>
<comment type="caution">
    <text evidence="1">The sequence shown here is derived from an EMBL/GenBank/DDBJ whole genome shotgun (WGS) entry which is preliminary data.</text>
</comment>
<dbReference type="Proteomes" id="UP001152622">
    <property type="component" value="Chromosome 10"/>
</dbReference>
<dbReference type="AlphaFoldDB" id="A0A9Q1EYE5"/>
<evidence type="ECO:0000313" key="2">
    <source>
        <dbReference type="Proteomes" id="UP001152622"/>
    </source>
</evidence>
<protein>
    <submittedName>
        <fullName evidence="1">Uncharacterized protein</fullName>
    </submittedName>
</protein>